<gene>
    <name evidence="2" type="ORF">FSC37_22695</name>
</gene>
<name>A0A5C6TN48_9BURK</name>
<reference evidence="2 3" key="1">
    <citation type="submission" date="2019-08" db="EMBL/GenBank/DDBJ databases">
        <authorList>
            <person name="Khan S.A."/>
            <person name="Jeon C.O."/>
            <person name="Jeong S.E."/>
        </authorList>
    </citation>
    <scope>NUCLEOTIDE SEQUENCE [LARGE SCALE GENOMIC DNA]</scope>
    <source>
        <strain evidence="3">IMCC1728</strain>
    </source>
</reference>
<protein>
    <submittedName>
        <fullName evidence="2">H-NS histone family protein</fullName>
    </submittedName>
</protein>
<proteinExistence type="predicted"/>
<dbReference type="GO" id="GO:0003677">
    <property type="term" value="F:DNA binding"/>
    <property type="evidence" value="ECO:0007669"/>
    <property type="project" value="InterPro"/>
</dbReference>
<dbReference type="SMART" id="SM00528">
    <property type="entry name" value="HNS"/>
    <property type="match status" value="1"/>
</dbReference>
<comment type="caution">
    <text evidence="2">The sequence shown here is derived from an EMBL/GenBank/DDBJ whole genome shotgun (WGS) entry which is preliminary data.</text>
</comment>
<evidence type="ECO:0000313" key="2">
    <source>
        <dbReference type="EMBL" id="TXC62157.1"/>
    </source>
</evidence>
<sequence length="42" mass="4805">MKVKPKYRDPQSGHTWTGRGLQPRWIKEALASGGTLERLLIK</sequence>
<dbReference type="AlphaFoldDB" id="A0A5C6TN48"/>
<evidence type="ECO:0000259" key="1">
    <source>
        <dbReference type="SMART" id="SM00528"/>
    </source>
</evidence>
<dbReference type="Pfam" id="PF00816">
    <property type="entry name" value="Histone_HNS"/>
    <property type="match status" value="1"/>
</dbReference>
<dbReference type="SUPFAM" id="SSF81273">
    <property type="entry name" value="H-NS histone-like proteins"/>
    <property type="match status" value="1"/>
</dbReference>
<feature type="domain" description="DNA-binding protein H-NS-like C-terminal" evidence="1">
    <location>
        <begin position="2"/>
        <end position="41"/>
    </location>
</feature>
<dbReference type="InterPro" id="IPR027444">
    <property type="entry name" value="H-NS_C_dom"/>
</dbReference>
<accession>A0A5C6TN48</accession>
<dbReference type="InterPro" id="IPR037150">
    <property type="entry name" value="H-NS_C_dom_sf"/>
</dbReference>
<keyword evidence="3" id="KW-1185">Reference proteome</keyword>
<dbReference type="Gene3D" id="4.10.430.10">
    <property type="entry name" value="Histone-like protein H-NS, C-terminal domain"/>
    <property type="match status" value="1"/>
</dbReference>
<dbReference type="Proteomes" id="UP000321832">
    <property type="component" value="Unassembled WGS sequence"/>
</dbReference>
<dbReference type="EMBL" id="VOPW01000002">
    <property type="protein sequence ID" value="TXC62157.1"/>
    <property type="molecule type" value="Genomic_DNA"/>
</dbReference>
<organism evidence="2 3">
    <name type="scientific">Piscinibacter aquaticus</name>
    <dbReference type="NCBI Taxonomy" id="392597"/>
    <lineage>
        <taxon>Bacteria</taxon>
        <taxon>Pseudomonadati</taxon>
        <taxon>Pseudomonadota</taxon>
        <taxon>Betaproteobacteria</taxon>
        <taxon>Burkholderiales</taxon>
        <taxon>Sphaerotilaceae</taxon>
        <taxon>Piscinibacter</taxon>
    </lineage>
</organism>
<evidence type="ECO:0000313" key="3">
    <source>
        <dbReference type="Proteomes" id="UP000321832"/>
    </source>
</evidence>